<evidence type="ECO:0000313" key="3">
    <source>
        <dbReference type="Proteomes" id="UP000305095"/>
    </source>
</evidence>
<keyword evidence="1" id="KW-0472">Membrane</keyword>
<evidence type="ECO:0000313" key="2">
    <source>
        <dbReference type="EMBL" id="TKV79219.1"/>
    </source>
</evidence>
<dbReference type="EMBL" id="SZZP01000013">
    <property type="protein sequence ID" value="TKV79219.1"/>
    <property type="molecule type" value="Genomic_DNA"/>
</dbReference>
<comment type="caution">
    <text evidence="2">The sequence shown here is derived from an EMBL/GenBank/DDBJ whole genome shotgun (WGS) entry which is preliminary data.</text>
</comment>
<dbReference type="AlphaFoldDB" id="A0A4U6RVQ0"/>
<sequence>MGRRALQIATALLALVPILTGIITMLGVSDPLYASSGVPALPVLDSNLRFFGGVWLGPGLALLWLVPRIESEGVLFRVVWGGIFLGGIGRLLSMVMVGLPPLPFVGFTALEVIGAPLFVYWQHLVAKAGRK</sequence>
<gene>
    <name evidence="2" type="ORF">FDV58_21510</name>
</gene>
<keyword evidence="1" id="KW-1133">Transmembrane helix</keyword>
<evidence type="ECO:0000256" key="1">
    <source>
        <dbReference type="SAM" id="Phobius"/>
    </source>
</evidence>
<reference evidence="2 3" key="1">
    <citation type="submission" date="2019-05" db="EMBL/GenBank/DDBJ databases">
        <title>Draft Genome of Bradyrhizobium elkanii strain SEMIA 938, Used in Commercial Inoculants for Lupinus spp. in Brazil.</title>
        <authorList>
            <person name="Hungria M."/>
            <person name="Delamuta J.R.M."/>
            <person name="Ribeiro R.A."/>
            <person name="Nogueira M.A."/>
        </authorList>
    </citation>
    <scope>NUCLEOTIDE SEQUENCE [LARGE SCALE GENOMIC DNA]</scope>
    <source>
        <strain evidence="2 3">Semia 938</strain>
    </source>
</reference>
<name>A0A4U6RVQ0_BRAEL</name>
<feature type="transmembrane region" description="Helical" evidence="1">
    <location>
        <begin position="102"/>
        <end position="121"/>
    </location>
</feature>
<dbReference type="Pfam" id="PF14248">
    <property type="entry name" value="DUF4345"/>
    <property type="match status" value="1"/>
</dbReference>
<organism evidence="2 3">
    <name type="scientific">Bradyrhizobium elkanii</name>
    <dbReference type="NCBI Taxonomy" id="29448"/>
    <lineage>
        <taxon>Bacteria</taxon>
        <taxon>Pseudomonadati</taxon>
        <taxon>Pseudomonadota</taxon>
        <taxon>Alphaproteobacteria</taxon>
        <taxon>Hyphomicrobiales</taxon>
        <taxon>Nitrobacteraceae</taxon>
        <taxon>Bradyrhizobium</taxon>
    </lineage>
</organism>
<dbReference type="Proteomes" id="UP000305095">
    <property type="component" value="Unassembled WGS sequence"/>
</dbReference>
<proteinExistence type="predicted"/>
<keyword evidence="1" id="KW-0812">Transmembrane</keyword>
<dbReference type="RefSeq" id="WP_137480027.1">
    <property type="nucleotide sequence ID" value="NZ_SZZP01000013.1"/>
</dbReference>
<accession>A0A4U6RVQ0</accession>
<feature type="transmembrane region" description="Helical" evidence="1">
    <location>
        <begin position="74"/>
        <end position="96"/>
    </location>
</feature>
<dbReference type="InterPro" id="IPR025597">
    <property type="entry name" value="DUF4345"/>
</dbReference>
<protein>
    <submittedName>
        <fullName evidence="2">DUF4345 domain-containing protein</fullName>
    </submittedName>
</protein>
<feature type="transmembrane region" description="Helical" evidence="1">
    <location>
        <begin position="50"/>
        <end position="67"/>
    </location>
</feature>